<proteinExistence type="inferred from homology"/>
<feature type="compositionally biased region" description="Low complexity" evidence="14">
    <location>
        <begin position="385"/>
        <end position="395"/>
    </location>
</feature>
<evidence type="ECO:0000256" key="5">
    <source>
        <dbReference type="ARBA" id="ARBA00017887"/>
    </source>
</evidence>
<dbReference type="CDD" id="cd20358">
    <property type="entry name" value="Rcat_RBR_HOIL1"/>
    <property type="match status" value="1"/>
</dbReference>
<keyword evidence="6" id="KW-0597">Phosphoprotein</keyword>
<evidence type="ECO:0000256" key="1">
    <source>
        <dbReference type="ARBA" id="ARBA00001798"/>
    </source>
</evidence>
<dbReference type="InterPro" id="IPR027370">
    <property type="entry name" value="Znf-RING_euk"/>
</dbReference>
<dbReference type="GO" id="GO:0061630">
    <property type="term" value="F:ubiquitin protein ligase activity"/>
    <property type="evidence" value="ECO:0007669"/>
    <property type="project" value="UniProtKB-EC"/>
</dbReference>
<accession>A0A9Q0S9D5</accession>
<feature type="region of interest" description="Disordered" evidence="14">
    <location>
        <begin position="326"/>
        <end position="403"/>
    </location>
</feature>
<evidence type="ECO:0000256" key="6">
    <source>
        <dbReference type="ARBA" id="ARBA00022553"/>
    </source>
</evidence>
<dbReference type="InterPro" id="IPR001876">
    <property type="entry name" value="Znf_RanBP2"/>
</dbReference>
<feature type="compositionally biased region" description="Polar residues" evidence="14">
    <location>
        <begin position="562"/>
        <end position="573"/>
    </location>
</feature>
<evidence type="ECO:0000313" key="20">
    <source>
        <dbReference type="Proteomes" id="UP001151699"/>
    </source>
</evidence>
<dbReference type="SUPFAM" id="SSF90209">
    <property type="entry name" value="Ran binding protein zinc finger-like"/>
    <property type="match status" value="1"/>
</dbReference>
<dbReference type="GO" id="GO:0043161">
    <property type="term" value="P:proteasome-mediated ubiquitin-dependent protein catabolic process"/>
    <property type="evidence" value="ECO:0007669"/>
    <property type="project" value="TreeGrafter"/>
</dbReference>
<dbReference type="Proteomes" id="UP001151699">
    <property type="component" value="Chromosome A"/>
</dbReference>
<organism evidence="19 20">
    <name type="scientific">Pseudolycoriella hygida</name>
    <dbReference type="NCBI Taxonomy" id="35572"/>
    <lineage>
        <taxon>Eukaryota</taxon>
        <taxon>Metazoa</taxon>
        <taxon>Ecdysozoa</taxon>
        <taxon>Arthropoda</taxon>
        <taxon>Hexapoda</taxon>
        <taxon>Insecta</taxon>
        <taxon>Pterygota</taxon>
        <taxon>Neoptera</taxon>
        <taxon>Endopterygota</taxon>
        <taxon>Diptera</taxon>
        <taxon>Nematocera</taxon>
        <taxon>Sciaroidea</taxon>
        <taxon>Sciaridae</taxon>
        <taxon>Pseudolycoriella</taxon>
    </lineage>
</organism>
<feature type="domain" description="RanBP2-type" evidence="17">
    <location>
        <begin position="1218"/>
        <end position="1251"/>
    </location>
</feature>
<dbReference type="EC" id="2.3.2.31" evidence="4"/>
<dbReference type="PANTHER" id="PTHR22770">
    <property type="entry name" value="UBIQUITIN CONJUGATING ENZYME 7 INTERACTING PROTEIN-RELATED"/>
    <property type="match status" value="1"/>
</dbReference>
<name>A0A9Q0S9D5_9DIPT</name>
<feature type="compositionally biased region" description="Basic and acidic residues" evidence="14">
    <location>
        <begin position="355"/>
        <end position="368"/>
    </location>
</feature>
<keyword evidence="8" id="KW-0479">Metal-binding</keyword>
<dbReference type="PROSITE" id="PS00518">
    <property type="entry name" value="ZF_RING_1"/>
    <property type="match status" value="1"/>
</dbReference>
<feature type="compositionally biased region" description="Low complexity" evidence="14">
    <location>
        <begin position="696"/>
        <end position="710"/>
    </location>
</feature>
<dbReference type="InterPro" id="IPR013083">
    <property type="entry name" value="Znf_RING/FYVE/PHD"/>
</dbReference>
<dbReference type="GO" id="GO:0008270">
    <property type="term" value="F:zinc ion binding"/>
    <property type="evidence" value="ECO:0007669"/>
    <property type="project" value="UniProtKB-KW"/>
</dbReference>
<dbReference type="SUPFAM" id="SSF57850">
    <property type="entry name" value="RING/U-box"/>
    <property type="match status" value="2"/>
</dbReference>
<comment type="catalytic activity">
    <reaction evidence="1">
        <text>[E2 ubiquitin-conjugating enzyme]-S-ubiquitinyl-L-cysteine + [acceptor protein]-L-lysine = [E2 ubiquitin-conjugating enzyme]-L-cysteine + [acceptor protein]-N(6)-ubiquitinyl-L-lysine.</text>
        <dbReference type="EC" id="2.3.2.31"/>
    </reaction>
</comment>
<evidence type="ECO:0000256" key="3">
    <source>
        <dbReference type="ARBA" id="ARBA00008278"/>
    </source>
</evidence>
<feature type="domain" description="RING-type" evidence="18">
    <location>
        <begin position="1447"/>
        <end position="1672"/>
    </location>
</feature>
<evidence type="ECO:0000256" key="14">
    <source>
        <dbReference type="SAM" id="MobiDB-lite"/>
    </source>
</evidence>
<comment type="similarity">
    <text evidence="3">Belongs to the RBR family.</text>
</comment>
<dbReference type="Gene3D" id="3.10.20.90">
    <property type="entry name" value="Phosphatidylinositol 3-kinase Catalytic Subunit, Chain A, domain 1"/>
    <property type="match status" value="1"/>
</dbReference>
<dbReference type="SMART" id="SM00547">
    <property type="entry name" value="ZnF_RBZ"/>
    <property type="match status" value="2"/>
</dbReference>
<feature type="compositionally biased region" description="Low complexity" evidence="14">
    <location>
        <begin position="189"/>
        <end position="203"/>
    </location>
</feature>
<evidence type="ECO:0000256" key="11">
    <source>
        <dbReference type="ARBA" id="ARBA00022786"/>
    </source>
</evidence>
<evidence type="ECO:0000256" key="9">
    <source>
        <dbReference type="ARBA" id="ARBA00022737"/>
    </source>
</evidence>
<dbReference type="PROSITE" id="PS01358">
    <property type="entry name" value="ZF_RANBP2_1"/>
    <property type="match status" value="2"/>
</dbReference>
<protein>
    <recommendedName>
        <fullName evidence="5">RanBP-type and C3HC4-type zinc finger-containing protein 1</fullName>
        <ecNumber evidence="4">2.3.2.31</ecNumber>
    </recommendedName>
</protein>
<dbReference type="InterPro" id="IPR017907">
    <property type="entry name" value="Znf_RING_CS"/>
</dbReference>
<dbReference type="FunFam" id="3.30.40.10:FF:000137">
    <property type="entry name" value="RanBP-type and C3HC4-type zinc finger-containing protein 1"/>
    <property type="match status" value="1"/>
</dbReference>
<dbReference type="GO" id="GO:0071797">
    <property type="term" value="C:LUBAC complex"/>
    <property type="evidence" value="ECO:0007669"/>
    <property type="project" value="TreeGrafter"/>
</dbReference>
<feature type="domain" description="Ubiquitin-like" evidence="15">
    <location>
        <begin position="1090"/>
        <end position="1164"/>
    </location>
</feature>
<reference evidence="19" key="1">
    <citation type="submission" date="2022-07" db="EMBL/GenBank/DDBJ databases">
        <authorList>
            <person name="Trinca V."/>
            <person name="Uliana J.V.C."/>
            <person name="Torres T.T."/>
            <person name="Ward R.J."/>
            <person name="Monesi N."/>
        </authorList>
    </citation>
    <scope>NUCLEOTIDE SEQUENCE</scope>
    <source>
        <strain evidence="19">HSMRA1968</strain>
        <tissue evidence="19">Whole embryos</tissue>
    </source>
</reference>
<dbReference type="InterPro" id="IPR029071">
    <property type="entry name" value="Ubiquitin-like_domsf"/>
</dbReference>
<dbReference type="SUPFAM" id="SSF54236">
    <property type="entry name" value="Ubiquitin-like"/>
    <property type="match status" value="1"/>
</dbReference>
<dbReference type="PROSITE" id="PS50089">
    <property type="entry name" value="ZF_RING_2"/>
    <property type="match status" value="1"/>
</dbReference>
<evidence type="ECO:0000256" key="2">
    <source>
        <dbReference type="ARBA" id="ARBA00004906"/>
    </source>
</evidence>
<feature type="compositionally biased region" description="Polar residues" evidence="14">
    <location>
        <begin position="255"/>
        <end position="270"/>
    </location>
</feature>
<dbReference type="InterPro" id="IPR047559">
    <property type="entry name" value="HOIL1_RBR_mRING-HC-C3HC3D"/>
</dbReference>
<dbReference type="InterPro" id="IPR051628">
    <property type="entry name" value="LUBAC_E3_Ligases"/>
</dbReference>
<dbReference type="PROSITE" id="PS50199">
    <property type="entry name" value="ZF_RANBP2_2"/>
    <property type="match status" value="1"/>
</dbReference>
<keyword evidence="7" id="KW-0808">Transferase</keyword>
<evidence type="ECO:0000256" key="10">
    <source>
        <dbReference type="ARBA" id="ARBA00022771"/>
    </source>
</evidence>
<dbReference type="OrthoDB" id="261960at2759"/>
<feature type="region of interest" description="Disordered" evidence="14">
    <location>
        <begin position="186"/>
        <end position="295"/>
    </location>
</feature>
<evidence type="ECO:0000259" key="15">
    <source>
        <dbReference type="PROSITE" id="PS50053"/>
    </source>
</evidence>
<dbReference type="Gene3D" id="3.30.40.10">
    <property type="entry name" value="Zinc/RING finger domain, C3HC4 (zinc finger)"/>
    <property type="match status" value="1"/>
</dbReference>
<evidence type="ECO:0000256" key="4">
    <source>
        <dbReference type="ARBA" id="ARBA00012251"/>
    </source>
</evidence>
<dbReference type="CDD" id="cd16633">
    <property type="entry name" value="mRING-HC-C3HC3D_RBR_HOIL1"/>
    <property type="match status" value="1"/>
</dbReference>
<evidence type="ECO:0000256" key="13">
    <source>
        <dbReference type="PROSITE-ProRule" id="PRU00322"/>
    </source>
</evidence>
<dbReference type="GO" id="GO:0043130">
    <property type="term" value="F:ubiquitin binding"/>
    <property type="evidence" value="ECO:0007669"/>
    <property type="project" value="TreeGrafter"/>
</dbReference>
<comment type="pathway">
    <text evidence="2">Protein modification; protein ubiquitination.</text>
</comment>
<dbReference type="GO" id="GO:0097039">
    <property type="term" value="P:protein linear polyubiquitination"/>
    <property type="evidence" value="ECO:0007669"/>
    <property type="project" value="TreeGrafter"/>
</dbReference>
<dbReference type="InterPro" id="IPR044066">
    <property type="entry name" value="TRIAD_supradom"/>
</dbReference>
<dbReference type="InterPro" id="IPR036443">
    <property type="entry name" value="Znf_RanBP2_sf"/>
</dbReference>
<evidence type="ECO:0000256" key="7">
    <source>
        <dbReference type="ARBA" id="ARBA00022679"/>
    </source>
</evidence>
<evidence type="ECO:0000256" key="12">
    <source>
        <dbReference type="ARBA" id="ARBA00022833"/>
    </source>
</evidence>
<feature type="region of interest" description="Disordered" evidence="14">
    <location>
        <begin position="696"/>
        <end position="720"/>
    </location>
</feature>
<feature type="region of interest" description="Disordered" evidence="14">
    <location>
        <begin position="550"/>
        <end position="573"/>
    </location>
</feature>
<dbReference type="EMBL" id="WJQU01000001">
    <property type="protein sequence ID" value="KAJ6648215.1"/>
    <property type="molecule type" value="Genomic_DNA"/>
</dbReference>
<keyword evidence="11" id="KW-0833">Ubl conjugation pathway</keyword>
<keyword evidence="9" id="KW-0677">Repeat</keyword>
<evidence type="ECO:0000259" key="17">
    <source>
        <dbReference type="PROSITE" id="PS50199"/>
    </source>
</evidence>
<dbReference type="InterPro" id="IPR047558">
    <property type="entry name" value="BRcat_RBR_HOIL1"/>
</dbReference>
<dbReference type="Pfam" id="PF00240">
    <property type="entry name" value="ubiquitin"/>
    <property type="match status" value="1"/>
</dbReference>
<dbReference type="Pfam" id="PF13445">
    <property type="entry name" value="zf-RING_UBOX"/>
    <property type="match status" value="1"/>
</dbReference>
<dbReference type="InterPro" id="IPR047557">
    <property type="entry name" value="Rcat_RBR_HOIL1"/>
</dbReference>
<feature type="region of interest" description="Disordered" evidence="14">
    <location>
        <begin position="953"/>
        <end position="988"/>
    </location>
</feature>
<evidence type="ECO:0000259" key="16">
    <source>
        <dbReference type="PROSITE" id="PS50089"/>
    </source>
</evidence>
<feature type="compositionally biased region" description="Basic and acidic residues" evidence="14">
    <location>
        <begin position="217"/>
        <end position="227"/>
    </location>
</feature>
<dbReference type="InterPro" id="IPR001841">
    <property type="entry name" value="Znf_RING"/>
</dbReference>
<feature type="compositionally biased region" description="Low complexity" evidence="14">
    <location>
        <begin position="339"/>
        <end position="350"/>
    </location>
</feature>
<evidence type="ECO:0000313" key="19">
    <source>
        <dbReference type="EMBL" id="KAJ6648215.1"/>
    </source>
</evidence>
<dbReference type="PROSITE" id="PS50053">
    <property type="entry name" value="UBIQUITIN_2"/>
    <property type="match status" value="1"/>
</dbReference>
<dbReference type="CDD" id="cd20345">
    <property type="entry name" value="BRcat_RBR_HOIL1"/>
    <property type="match status" value="1"/>
</dbReference>
<keyword evidence="10 13" id="KW-0863">Zinc-finger</keyword>
<feature type="domain" description="RING-type" evidence="16">
    <location>
        <begin position="1451"/>
        <end position="1493"/>
    </location>
</feature>
<evidence type="ECO:0000259" key="18">
    <source>
        <dbReference type="PROSITE" id="PS51873"/>
    </source>
</evidence>
<keyword evidence="12" id="KW-0862">Zinc</keyword>
<dbReference type="Gene3D" id="2.30.30.380">
    <property type="entry name" value="Zn-finger domain of Sec23/24"/>
    <property type="match status" value="1"/>
</dbReference>
<feature type="region of interest" description="Disordered" evidence="14">
    <location>
        <begin position="1"/>
        <end position="27"/>
    </location>
</feature>
<gene>
    <name evidence="19" type="primary">rbck1_0</name>
    <name evidence="19" type="ORF">Bhyg_03442</name>
</gene>
<dbReference type="GO" id="GO:0009893">
    <property type="term" value="P:positive regulation of metabolic process"/>
    <property type="evidence" value="ECO:0007669"/>
    <property type="project" value="UniProtKB-ARBA"/>
</dbReference>
<evidence type="ECO:0000256" key="8">
    <source>
        <dbReference type="ARBA" id="ARBA00022723"/>
    </source>
</evidence>
<sequence length="1676" mass="187731">MNRKNGQKTVAGASTAHYSKSAYEPRTSSGFHSFLKWFKKDEQGRSIRNISNSKSNREENSNYFKSIDEIKNIPSSQATRNGLSAASSCDSIISTATTGFAFIPPNQYRPNGNASQPEILIEAGPTTDTYRQRLRAHQNAIENDKKLELTLRKKYNIFDSDTVTSIDSIYKRLNGSKSSYYTDLSLPQASTSGATNNSSTLSAEDTIGRVPKPNRRTASDSSKDKKAGAYLHVKGKRKAPDPPFSKGDNRDSDTNRLSTSTNSGTLSPHSTLGRKKRRAPPPPSTQQSIHEDVPTVLSNGLLDDEEIKAIIQGTSSTFSIKLPEQAMDKSKESDNVVPSSDISTTSSSSSVRCTDTLRLEKGILRSTRETTTGDNNPRPEERHSSISPSSISPRPWYKRSPASNKDYAIPFKKEIVLRTMEKRKIKKTAKELESPQLPEFGFARNSSLFEGFFSRAHQDRSDDQEKRRSGIGMPNISELDREAAEIVYKEQENQRVKRLQEHEKYFNKVSESKDNLTSDNEIKFTTNNAFIEKKDRACVDLNGNESRGSKSNFINRMEKPSSRTTETESIFSNSVNKLSTKTVNDSNEKVPEVKQSENSTLSVVKKNESTVSVKNVWICAYCTLENVNWRVICEVCERIRSPDKQTAGMPVIDSSKVLKSSNVFHKSKEKLTDQKQDWDNKTDKVMKYFRPRICSNSLSKSSSESSVCKSTSKKSNKLPLSPKLLSQQKKICTRNSDLHNDIVRPPTITKSSERLTSSLIDSSAVVTTVTTVFHAPPAKDDSDASKRLANRNLEEVRLARLAKFSQDTTPQLVEKSEKCNNKSDDIAVPPIDSTSLEREKLRLREMIRAMNARALAEKYPVLQKSASLDDDTSKIKAQETQAVKEEQGLKPGTGVIRKVFNRKPIVEDKEIADNSNFASNSKLDKEKLFLKLSPEPSASSSKPQRPDVLLIPTPIQELNEDEKSPTPTKISKLSRKEEPPITIDSSKCTDAEKPDLVKISQELNSSKGLENFKATLRGSSKQFSSTNTLALNKILKNLEVAIVEGKHELAAKLAMDLAKMKVSLTVTKQQQNKQILSELDDPPKVENVVVDMFVEDAATRKGPIQISIFPTLSVLDLKMKILKDFRIPVERQKWILNDKLATDDKQCLTEFGMDDKSVIYLYIQDLKKTNALPDEKLSNVVSTSVQVKLEQDLQLEQEIDNDEVGAKALPLPADEIPSVGTLKVGWVCPLCTLINSPNRPGCVACSESRPSNYVIPDEYKRKQEYEMPEELRRFLNDDSEEEKKLEVKTGLQPETSNDLNRTKLVNRKSAEILNISITERDTTQPLNKSVFPYKSTNAIPQTTSIVMTAITSSPNITKNRYRGVDNYNPHVMKKVEIVSTANLGVIPKPVTISKLQEPLSGRTSLLPISQPFVKKQNSLENGAAKNTSKHYNELLSLDTADVVPNAEPFECPVCFMKFGAKDGVVLRDCLHVFCRECIINTIKYNEEAEVKCPYLDAEYSCDSIIQEREIKSLVSKDIYEQHLAISLRVAENRTENAYHCKTPNCKGWCIFEDNVNEFKCPICKMLNCLTCTVIHDGLNCKQYQDQMNSNCDSNAEARRTKDMLAEMIEKGDAMNCPVILMKKWGCDWLRCSMCKTEICWVTRGIRWGPEGKGDTSAGCKCGVNGVKCHPKCNYCH</sequence>
<keyword evidence="20" id="KW-1185">Reference proteome</keyword>
<comment type="caution">
    <text evidence="19">The sequence shown here is derived from an EMBL/GenBank/DDBJ whole genome shotgun (WGS) entry which is preliminary data.</text>
</comment>
<dbReference type="PANTHER" id="PTHR22770:SF13">
    <property type="entry name" value="RING-TYPE DOMAIN-CONTAINING PROTEIN"/>
    <property type="match status" value="1"/>
</dbReference>
<dbReference type="SMART" id="SM00184">
    <property type="entry name" value="RING"/>
    <property type="match status" value="1"/>
</dbReference>
<dbReference type="PROSITE" id="PS51873">
    <property type="entry name" value="TRIAD"/>
    <property type="match status" value="1"/>
</dbReference>
<dbReference type="InterPro" id="IPR000626">
    <property type="entry name" value="Ubiquitin-like_dom"/>
</dbReference>